<dbReference type="OrthoDB" id="10303880at2759"/>
<sequence length="117" mass="11981">MRASTLIATLISMTAFVAASPVELEPLEVGAPEGASVDKRQCASTCTVKGFAIVNGKSINFGGIAVNVPANRGRNSDIRNLLPGTSCVLTVVPACICSAWSVVGSTNCGSSRSVSFF</sequence>
<keyword evidence="1" id="KW-0732">Signal</keyword>
<evidence type="ECO:0000313" key="3">
    <source>
        <dbReference type="Proteomes" id="UP000651452"/>
    </source>
</evidence>
<dbReference type="Proteomes" id="UP000651452">
    <property type="component" value="Unassembled WGS sequence"/>
</dbReference>
<comment type="caution">
    <text evidence="2">The sequence shown here is derived from an EMBL/GenBank/DDBJ whole genome shotgun (WGS) entry which is preliminary data.</text>
</comment>
<dbReference type="EMBL" id="RZGK01000002">
    <property type="protein sequence ID" value="KAF9701841.1"/>
    <property type="molecule type" value="Genomic_DNA"/>
</dbReference>
<gene>
    <name evidence="2" type="ORF">EKO04_001088</name>
</gene>
<accession>A0A8H7MIE0</accession>
<dbReference type="AlphaFoldDB" id="A0A8H7MIE0"/>
<protein>
    <submittedName>
        <fullName evidence="2">Uncharacterized protein</fullName>
    </submittedName>
</protein>
<evidence type="ECO:0000256" key="1">
    <source>
        <dbReference type="SAM" id="SignalP"/>
    </source>
</evidence>
<evidence type="ECO:0000313" key="2">
    <source>
        <dbReference type="EMBL" id="KAF9701841.1"/>
    </source>
</evidence>
<organism evidence="2 3">
    <name type="scientific">Ascochyta lentis</name>
    <dbReference type="NCBI Taxonomy" id="205686"/>
    <lineage>
        <taxon>Eukaryota</taxon>
        <taxon>Fungi</taxon>
        <taxon>Dikarya</taxon>
        <taxon>Ascomycota</taxon>
        <taxon>Pezizomycotina</taxon>
        <taxon>Dothideomycetes</taxon>
        <taxon>Pleosporomycetidae</taxon>
        <taxon>Pleosporales</taxon>
        <taxon>Pleosporineae</taxon>
        <taxon>Didymellaceae</taxon>
        <taxon>Ascochyta</taxon>
    </lineage>
</organism>
<feature type="signal peptide" evidence="1">
    <location>
        <begin position="1"/>
        <end position="19"/>
    </location>
</feature>
<reference evidence="2" key="1">
    <citation type="submission" date="2018-12" db="EMBL/GenBank/DDBJ databases">
        <authorList>
            <person name="Syme R.A."/>
            <person name="Farfan-Caceres L."/>
            <person name="Lichtenzveig J."/>
        </authorList>
    </citation>
    <scope>NUCLEOTIDE SEQUENCE</scope>
    <source>
        <strain evidence="2">Al4</strain>
    </source>
</reference>
<name>A0A8H7MIE0_9PLEO</name>
<feature type="chain" id="PRO_5034986920" evidence="1">
    <location>
        <begin position="20"/>
        <end position="117"/>
    </location>
</feature>
<reference evidence="2" key="2">
    <citation type="submission" date="2020-09" db="EMBL/GenBank/DDBJ databases">
        <title>Reference genome assembly for Australian Ascochyta lentis isolate Al4.</title>
        <authorList>
            <person name="Lee R.C."/>
            <person name="Farfan-Caceres L.M."/>
            <person name="Debler J.W."/>
            <person name="Williams A.H."/>
            <person name="Henares B.M."/>
        </authorList>
    </citation>
    <scope>NUCLEOTIDE SEQUENCE</scope>
    <source>
        <strain evidence="2">Al4</strain>
    </source>
</reference>
<keyword evidence="3" id="KW-1185">Reference proteome</keyword>
<proteinExistence type="predicted"/>